<evidence type="ECO:0000313" key="2">
    <source>
        <dbReference type="EMBL" id="CAD9425695.1"/>
    </source>
</evidence>
<feature type="region of interest" description="Disordered" evidence="1">
    <location>
        <begin position="119"/>
        <end position="162"/>
    </location>
</feature>
<sequence>MSKNDAENCNWSDGRSDDKNGGLKKRNVAGMQRVNSSLAQLADDRNFQQDLKVPEVVTAIRHWTGEKRLSEMESSSLFDEDSYAYQTHIRPCLTKLRGIQYECRGIGIALPLNSILNGHRSLSPSKKHEQSKGKRTSSSKRRVAVPSSKSEEANEEDDVAKPSTSSMVYVKQQIIQTFFMMVLFYIFMHMNKNPAAKTNSKVVPVHERETVRYDQAAAFGEFREGDEDEFSS</sequence>
<dbReference type="EMBL" id="HBGS01028946">
    <property type="protein sequence ID" value="CAD9425695.1"/>
    <property type="molecule type" value="Transcribed_RNA"/>
</dbReference>
<name>A0A7S2G1M3_9STRA</name>
<organism evidence="2">
    <name type="scientific">Octactis speculum</name>
    <dbReference type="NCBI Taxonomy" id="3111310"/>
    <lineage>
        <taxon>Eukaryota</taxon>
        <taxon>Sar</taxon>
        <taxon>Stramenopiles</taxon>
        <taxon>Ochrophyta</taxon>
        <taxon>Dictyochophyceae</taxon>
        <taxon>Dictyochales</taxon>
        <taxon>Dictyochaceae</taxon>
        <taxon>Octactis</taxon>
    </lineage>
</organism>
<feature type="region of interest" description="Disordered" evidence="1">
    <location>
        <begin position="1"/>
        <end position="24"/>
    </location>
</feature>
<proteinExistence type="predicted"/>
<reference evidence="2" key="1">
    <citation type="submission" date="2021-01" db="EMBL/GenBank/DDBJ databases">
        <authorList>
            <person name="Corre E."/>
            <person name="Pelletier E."/>
            <person name="Niang G."/>
            <person name="Scheremetjew M."/>
            <person name="Finn R."/>
            <person name="Kale V."/>
            <person name="Holt S."/>
            <person name="Cochrane G."/>
            <person name="Meng A."/>
            <person name="Brown T."/>
            <person name="Cohen L."/>
        </authorList>
    </citation>
    <scope>NUCLEOTIDE SEQUENCE</scope>
    <source>
        <strain evidence="2">CCMP1381</strain>
    </source>
</reference>
<evidence type="ECO:0000256" key="1">
    <source>
        <dbReference type="SAM" id="MobiDB-lite"/>
    </source>
</evidence>
<protein>
    <submittedName>
        <fullName evidence="2">Uncharacterized protein</fullName>
    </submittedName>
</protein>
<feature type="compositionally biased region" description="Basic residues" evidence="1">
    <location>
        <begin position="133"/>
        <end position="143"/>
    </location>
</feature>
<gene>
    <name evidence="2" type="ORF">DSPE1174_LOCUS14727</name>
</gene>
<accession>A0A7S2G1M3</accession>
<dbReference type="AlphaFoldDB" id="A0A7S2G1M3"/>